<dbReference type="AlphaFoldDB" id="A0A1M7SMZ4"/>
<dbReference type="InterPro" id="IPR017850">
    <property type="entry name" value="Alkaline_phosphatase_core_sf"/>
</dbReference>
<dbReference type="Gene3D" id="3.40.720.10">
    <property type="entry name" value="Alkaline Phosphatase, subunit A"/>
    <property type="match status" value="1"/>
</dbReference>
<dbReference type="PANTHER" id="PTHR42693:SF33">
    <property type="entry name" value="ARYLSULFATASE"/>
    <property type="match status" value="1"/>
</dbReference>
<evidence type="ECO:0000259" key="2">
    <source>
        <dbReference type="Pfam" id="PF00884"/>
    </source>
</evidence>
<dbReference type="RefSeq" id="WP_072696745.1">
    <property type="nucleotide sequence ID" value="NZ_FRDI01000004.1"/>
</dbReference>
<gene>
    <name evidence="3" type="ORF">SAMN02745728_01054</name>
</gene>
<comment type="similarity">
    <text evidence="1">Belongs to the sulfatase family.</text>
</comment>
<keyword evidence="4" id="KW-1185">Reference proteome</keyword>
<dbReference type="Proteomes" id="UP000186469">
    <property type="component" value="Unassembled WGS sequence"/>
</dbReference>
<accession>A0A1M7SMZ4</accession>
<dbReference type="PANTHER" id="PTHR42693">
    <property type="entry name" value="ARYLSULFATASE FAMILY MEMBER"/>
    <property type="match status" value="1"/>
</dbReference>
<dbReference type="SUPFAM" id="SSF53649">
    <property type="entry name" value="Alkaline phosphatase-like"/>
    <property type="match status" value="1"/>
</dbReference>
<sequence length="533" mass="61449">MKKKPEIKNAIVLMFDTLQFNYVGAYGNSWIQTPWMDRLAKEGTLFENFYVEGLPTIPCRRAMQTGRYTLPVSGWVPLNMEDTTIADLCWGRPIDTALIFDCPQYRLPKFGYTRSFDQVMFTHGHEADDAYFENDDLNLYDWKDYVEDHTLDAYCEKYGTKVMENAVRDEINNYLRQRQYYGDEESRYVFKTISNAIEYLEKADRGKQFFMWIDSFDPHEPWDPPSVWDPKTPCMYDPDYKGKDMFLPCAELVDGLYTEEELHHIRMLYAEMVTVCDRQLGRLMKAIHKLGYDENTMLWMVSDHGQPLGNGEHGHGLMRKCRPWPYEELAHAPSIIRVPGAKAGQRISSFIQSVDVAPTVCAWLGIGIHPDMQGKNLLPLIFGEVDKVRDFAIAGYFDYSWSIITEDWSYIHWLQPDEDGKVMRLKFYRGNIDGSHLEATGGKGKMMAHLQDALEEATGINLAEERHKKNATTDGAAQWTCTPAATSEVPTKDELYNRKTDPFQLKNVADQNPKIALELLQKLKGFMAELRSS</sequence>
<dbReference type="OrthoDB" id="5500422at2"/>
<dbReference type="Gene3D" id="3.30.1120.10">
    <property type="match status" value="1"/>
</dbReference>
<proteinExistence type="inferred from homology"/>
<dbReference type="Pfam" id="PF00884">
    <property type="entry name" value="Sulfatase"/>
    <property type="match status" value="1"/>
</dbReference>
<dbReference type="GO" id="GO:0004065">
    <property type="term" value="F:arylsulfatase activity"/>
    <property type="evidence" value="ECO:0007669"/>
    <property type="project" value="TreeGrafter"/>
</dbReference>
<reference evidence="3 4" key="1">
    <citation type="submission" date="2016-12" db="EMBL/GenBank/DDBJ databases">
        <authorList>
            <person name="Song W.-J."/>
            <person name="Kurnit D.M."/>
        </authorList>
    </citation>
    <scope>NUCLEOTIDE SEQUENCE [LARGE SCALE GENOMIC DNA]</scope>
    <source>
        <strain evidence="3 4">DSM 11393</strain>
    </source>
</reference>
<organism evidence="3 4">
    <name type="scientific">Desulfovibrio litoralis DSM 11393</name>
    <dbReference type="NCBI Taxonomy" id="1121455"/>
    <lineage>
        <taxon>Bacteria</taxon>
        <taxon>Pseudomonadati</taxon>
        <taxon>Thermodesulfobacteriota</taxon>
        <taxon>Desulfovibrionia</taxon>
        <taxon>Desulfovibrionales</taxon>
        <taxon>Desulfovibrionaceae</taxon>
        <taxon>Desulfovibrio</taxon>
    </lineage>
</organism>
<dbReference type="InterPro" id="IPR000917">
    <property type="entry name" value="Sulfatase_N"/>
</dbReference>
<protein>
    <submittedName>
        <fullName evidence="3">Arylsulfatase A</fullName>
    </submittedName>
</protein>
<dbReference type="STRING" id="1121455.SAMN02745728_01054"/>
<evidence type="ECO:0000313" key="3">
    <source>
        <dbReference type="EMBL" id="SHN59803.1"/>
    </source>
</evidence>
<dbReference type="CDD" id="cd16148">
    <property type="entry name" value="sulfatase_like"/>
    <property type="match status" value="1"/>
</dbReference>
<dbReference type="EMBL" id="FRDI01000004">
    <property type="protein sequence ID" value="SHN59803.1"/>
    <property type="molecule type" value="Genomic_DNA"/>
</dbReference>
<name>A0A1M7SMZ4_9BACT</name>
<evidence type="ECO:0000313" key="4">
    <source>
        <dbReference type="Proteomes" id="UP000186469"/>
    </source>
</evidence>
<dbReference type="InterPro" id="IPR050738">
    <property type="entry name" value="Sulfatase"/>
</dbReference>
<feature type="domain" description="Sulfatase N-terminal" evidence="2">
    <location>
        <begin position="8"/>
        <end position="366"/>
    </location>
</feature>
<evidence type="ECO:0000256" key="1">
    <source>
        <dbReference type="ARBA" id="ARBA00008779"/>
    </source>
</evidence>